<dbReference type="SUPFAM" id="SSF54427">
    <property type="entry name" value="NTF2-like"/>
    <property type="match status" value="1"/>
</dbReference>
<dbReference type="Gene3D" id="3.10.450.50">
    <property type="match status" value="1"/>
</dbReference>
<dbReference type="Pfam" id="PF12680">
    <property type="entry name" value="SnoaL_2"/>
    <property type="match status" value="1"/>
</dbReference>
<name>A0A978VB74_ZIZJJ</name>
<organism evidence="2 3">
    <name type="scientific">Ziziphus jujuba var. spinosa</name>
    <dbReference type="NCBI Taxonomy" id="714518"/>
    <lineage>
        <taxon>Eukaryota</taxon>
        <taxon>Viridiplantae</taxon>
        <taxon>Streptophyta</taxon>
        <taxon>Embryophyta</taxon>
        <taxon>Tracheophyta</taxon>
        <taxon>Spermatophyta</taxon>
        <taxon>Magnoliopsida</taxon>
        <taxon>eudicotyledons</taxon>
        <taxon>Gunneridae</taxon>
        <taxon>Pentapetalae</taxon>
        <taxon>rosids</taxon>
        <taxon>fabids</taxon>
        <taxon>Rosales</taxon>
        <taxon>Rhamnaceae</taxon>
        <taxon>Paliureae</taxon>
        <taxon>Ziziphus</taxon>
    </lineage>
</organism>
<dbReference type="OrthoDB" id="1886670at2759"/>
<dbReference type="AlphaFoldDB" id="A0A978VB74"/>
<reference evidence="2" key="1">
    <citation type="journal article" date="2021" name="Front. Plant Sci.">
        <title>Chromosome-Scale Genome Assembly for Chinese Sour Jujube and Insights Into Its Genome Evolution and Domestication Signature.</title>
        <authorList>
            <person name="Shen L.-Y."/>
            <person name="Luo H."/>
            <person name="Wang X.-L."/>
            <person name="Wang X.-M."/>
            <person name="Qiu X.-J."/>
            <person name="Liu H."/>
            <person name="Zhou S.-S."/>
            <person name="Jia K.-H."/>
            <person name="Nie S."/>
            <person name="Bao Y.-T."/>
            <person name="Zhang R.-G."/>
            <person name="Yun Q.-Z."/>
            <person name="Chai Y.-H."/>
            <person name="Lu J.-Y."/>
            <person name="Li Y."/>
            <person name="Zhao S.-W."/>
            <person name="Mao J.-F."/>
            <person name="Jia S.-G."/>
            <person name="Mao Y.-M."/>
        </authorList>
    </citation>
    <scope>NUCLEOTIDE SEQUENCE</scope>
    <source>
        <strain evidence="2">AT0</strain>
        <tissue evidence="2">Leaf</tissue>
    </source>
</reference>
<protein>
    <recommendedName>
        <fullName evidence="1">SnoaL-like domain-containing protein</fullName>
    </recommendedName>
</protein>
<comment type="caution">
    <text evidence="2">The sequence shown here is derived from an EMBL/GenBank/DDBJ whole genome shotgun (WGS) entry which is preliminary data.</text>
</comment>
<dbReference type="PANTHER" id="PTHR33698:SF5">
    <property type="entry name" value="NTF2-LIKE DOMAIN-CONTAINING PROTEIN-RELATED"/>
    <property type="match status" value="1"/>
</dbReference>
<feature type="domain" description="SnoaL-like" evidence="1">
    <location>
        <begin position="95"/>
        <end position="188"/>
    </location>
</feature>
<gene>
    <name evidence="2" type="ORF">FEM48_Zijuj06G0195400</name>
</gene>
<evidence type="ECO:0000313" key="2">
    <source>
        <dbReference type="EMBL" id="KAH7525159.1"/>
    </source>
</evidence>
<dbReference type="InterPro" id="IPR032710">
    <property type="entry name" value="NTF2-like_dom_sf"/>
</dbReference>
<proteinExistence type="predicted"/>
<dbReference type="Proteomes" id="UP000813462">
    <property type="component" value="Unassembled WGS sequence"/>
</dbReference>
<dbReference type="EMBL" id="JAEACU010000006">
    <property type="protein sequence ID" value="KAH7525159.1"/>
    <property type="molecule type" value="Genomic_DNA"/>
</dbReference>
<accession>A0A978VB74</accession>
<evidence type="ECO:0000313" key="3">
    <source>
        <dbReference type="Proteomes" id="UP000813462"/>
    </source>
</evidence>
<evidence type="ECO:0000259" key="1">
    <source>
        <dbReference type="Pfam" id="PF12680"/>
    </source>
</evidence>
<sequence>MASLTHFSIGSSFISKKSLNTFSNISKSQPLNYQQKSRPNSSLFLSSRSRRKPSEVINIGRKSKEFLNLWRIWCNEDGSSGISPMSPPLSVKELIQEFYKAINDKDKEKVEELLSVDCHFHDLMFYDHFDGKENVAGFIHRAMDAMGPNIHAVITGVAEGEDLTASAIGHLEWKKIEIPFSTGCRFFECEEIEGKLFIRNITGVEELPLKPGDVVLKLLKAVSTLFDLYPLVAEGLLHGMQTRDTHHGLDMLLDMLRKGHSS</sequence>
<dbReference type="PANTHER" id="PTHR33698">
    <property type="entry name" value="NUCLEAR TRANSPORT FACTOR 2 (NTF2)-LIKE PROTEIN"/>
    <property type="match status" value="1"/>
</dbReference>
<dbReference type="InterPro" id="IPR037401">
    <property type="entry name" value="SnoaL-like"/>
</dbReference>